<evidence type="ECO:0000313" key="1">
    <source>
        <dbReference type="EMBL" id="CAB1367988.1"/>
    </source>
</evidence>
<reference evidence="1 2" key="1">
    <citation type="submission" date="2020-03" db="EMBL/GenBank/DDBJ databases">
        <authorList>
            <consortium name="Genoscope - CEA"/>
            <person name="William W."/>
        </authorList>
    </citation>
    <scope>NUCLEOTIDE SEQUENCE [LARGE SCALE GENOMIC DNA]</scope>
    <source>
        <strain evidence="2">DSM 16959</strain>
    </source>
</reference>
<dbReference type="InterPro" id="IPR021471">
    <property type="entry name" value="DUF3124"/>
</dbReference>
<dbReference type="Pfam" id="PF11322">
    <property type="entry name" value="DUF3124"/>
    <property type="match status" value="1"/>
</dbReference>
<organism evidence="1 2">
    <name type="scientific">Denitratisoma oestradiolicum</name>
    <dbReference type="NCBI Taxonomy" id="311182"/>
    <lineage>
        <taxon>Bacteria</taxon>
        <taxon>Pseudomonadati</taxon>
        <taxon>Pseudomonadota</taxon>
        <taxon>Betaproteobacteria</taxon>
        <taxon>Nitrosomonadales</taxon>
        <taxon>Sterolibacteriaceae</taxon>
        <taxon>Denitratisoma</taxon>
    </lineage>
</organism>
<proteinExistence type="predicted"/>
<dbReference type="EMBL" id="LR778301">
    <property type="protein sequence ID" value="CAB1367988.1"/>
    <property type="molecule type" value="Genomic_DNA"/>
</dbReference>
<protein>
    <recommendedName>
        <fullName evidence="3">DUF3124 domain-containing protein</fullName>
    </recommendedName>
</protein>
<evidence type="ECO:0008006" key="3">
    <source>
        <dbReference type="Google" id="ProtNLM"/>
    </source>
</evidence>
<dbReference type="OrthoDB" id="283474at2"/>
<gene>
    <name evidence="1" type="ORF">DENOEST_0823</name>
</gene>
<keyword evidence="2" id="KW-1185">Reference proteome</keyword>
<accession>A0A6S6Y5Z3</accession>
<dbReference type="KEGG" id="doe:DENOEST_0823"/>
<dbReference type="RefSeq" id="WP_145771795.1">
    <property type="nucleotide sequence ID" value="NZ_LR778301.1"/>
</dbReference>
<evidence type="ECO:0000313" key="2">
    <source>
        <dbReference type="Proteomes" id="UP000515733"/>
    </source>
</evidence>
<name>A0A6S6Y5Z3_9PROT</name>
<dbReference type="Proteomes" id="UP000515733">
    <property type="component" value="Chromosome"/>
</dbReference>
<dbReference type="AlphaFoldDB" id="A0A6S6Y5Z3"/>
<sequence>MRHPALHRSGIVALLLPFLLLLAVSAQAQETLPLSSGQTLYLPIYSHIYHGSRDSQGQPSRALTSAHISIRNTDGASAIRIHSARYFDTRGRLLKEYLTSPQTIPPLGSHELFVPHEDTAGGSGASFVIAWSAETLVNPPLIEALHADIRSSRAVVFITSARPVKPRQGL</sequence>